<dbReference type="CDD" id="cd12912">
    <property type="entry name" value="PDC2_MCP_like"/>
    <property type="match status" value="1"/>
</dbReference>
<evidence type="ECO:0000256" key="5">
    <source>
        <dbReference type="ARBA" id="ARBA00023136"/>
    </source>
</evidence>
<dbReference type="CDD" id="cd06225">
    <property type="entry name" value="HAMP"/>
    <property type="match status" value="1"/>
</dbReference>
<dbReference type="GO" id="GO:0071111">
    <property type="term" value="F:cyclic-guanylate-specific phosphodiesterase activity"/>
    <property type="evidence" value="ECO:0007669"/>
    <property type="project" value="InterPro"/>
</dbReference>
<dbReference type="Gene3D" id="6.10.340.10">
    <property type="match status" value="1"/>
</dbReference>
<dbReference type="SMART" id="SM00267">
    <property type="entry name" value="GGDEF"/>
    <property type="match status" value="1"/>
</dbReference>
<dbReference type="Gene3D" id="3.30.70.270">
    <property type="match status" value="1"/>
</dbReference>
<dbReference type="AlphaFoldDB" id="A0A1N6RKK9"/>
<dbReference type="Pfam" id="PF00563">
    <property type="entry name" value="EAL"/>
    <property type="match status" value="1"/>
</dbReference>
<dbReference type="SUPFAM" id="SSF103190">
    <property type="entry name" value="Sensory domain-like"/>
    <property type="match status" value="1"/>
</dbReference>
<dbReference type="PROSITE" id="PS50885">
    <property type="entry name" value="HAMP"/>
    <property type="match status" value="1"/>
</dbReference>
<dbReference type="GO" id="GO:0005886">
    <property type="term" value="C:plasma membrane"/>
    <property type="evidence" value="ECO:0007669"/>
    <property type="project" value="UniProtKB-SubCell"/>
</dbReference>
<evidence type="ECO:0000259" key="8">
    <source>
        <dbReference type="PROSITE" id="PS50885"/>
    </source>
</evidence>
<dbReference type="InterPro" id="IPR029787">
    <property type="entry name" value="Nucleotide_cyclase"/>
</dbReference>
<dbReference type="InterPro" id="IPR000160">
    <property type="entry name" value="GGDEF_dom"/>
</dbReference>
<feature type="domain" description="HAMP" evidence="8">
    <location>
        <begin position="304"/>
        <end position="356"/>
    </location>
</feature>
<dbReference type="SMART" id="SM00304">
    <property type="entry name" value="HAMP"/>
    <property type="match status" value="1"/>
</dbReference>
<keyword evidence="11" id="KW-1185">Reference proteome</keyword>
<dbReference type="CDD" id="cd01948">
    <property type="entry name" value="EAL"/>
    <property type="match status" value="1"/>
</dbReference>
<keyword evidence="2" id="KW-1003">Cell membrane</keyword>
<evidence type="ECO:0000256" key="2">
    <source>
        <dbReference type="ARBA" id="ARBA00022475"/>
    </source>
</evidence>
<dbReference type="CDD" id="cd12914">
    <property type="entry name" value="PDC1_DGC_like"/>
    <property type="match status" value="1"/>
</dbReference>
<gene>
    <name evidence="10" type="ORF">SAMN05421834_10338</name>
</gene>
<dbReference type="FunFam" id="3.20.20.450:FF:000001">
    <property type="entry name" value="Cyclic di-GMP phosphodiesterase yahA"/>
    <property type="match status" value="1"/>
</dbReference>
<dbReference type="CDD" id="cd01949">
    <property type="entry name" value="GGDEF"/>
    <property type="match status" value="1"/>
</dbReference>
<dbReference type="Gene3D" id="3.30.450.20">
    <property type="entry name" value="PAS domain"/>
    <property type="match status" value="2"/>
</dbReference>
<dbReference type="SUPFAM" id="SSF158472">
    <property type="entry name" value="HAMP domain-like"/>
    <property type="match status" value="1"/>
</dbReference>
<evidence type="ECO:0000256" key="4">
    <source>
        <dbReference type="ARBA" id="ARBA00022989"/>
    </source>
</evidence>
<dbReference type="InterPro" id="IPR043128">
    <property type="entry name" value="Rev_trsase/Diguanyl_cyclase"/>
</dbReference>
<dbReference type="InterPro" id="IPR001633">
    <property type="entry name" value="EAL_dom"/>
</dbReference>
<dbReference type="SMART" id="SM00052">
    <property type="entry name" value="EAL"/>
    <property type="match status" value="1"/>
</dbReference>
<evidence type="ECO:0000259" key="7">
    <source>
        <dbReference type="PROSITE" id="PS50883"/>
    </source>
</evidence>
<dbReference type="Proteomes" id="UP000185669">
    <property type="component" value="Unassembled WGS sequence"/>
</dbReference>
<evidence type="ECO:0000313" key="11">
    <source>
        <dbReference type="Proteomes" id="UP000185669"/>
    </source>
</evidence>
<evidence type="ECO:0000256" key="1">
    <source>
        <dbReference type="ARBA" id="ARBA00004651"/>
    </source>
</evidence>
<dbReference type="Pfam" id="PF02743">
    <property type="entry name" value="dCache_1"/>
    <property type="match status" value="1"/>
</dbReference>
<dbReference type="PANTHER" id="PTHR33121:SF71">
    <property type="entry name" value="OXYGEN SENSOR PROTEIN DOSP"/>
    <property type="match status" value="1"/>
</dbReference>
<feature type="transmembrane region" description="Helical" evidence="6">
    <location>
        <begin position="283"/>
        <end position="303"/>
    </location>
</feature>
<comment type="subcellular location">
    <subcellularLocation>
        <location evidence="1">Cell membrane</location>
        <topology evidence="1">Multi-pass membrane protein</topology>
    </subcellularLocation>
</comment>
<dbReference type="STRING" id="56779.SAMN05421834_10338"/>
<dbReference type="EMBL" id="FTNC01000003">
    <property type="protein sequence ID" value="SIQ29408.1"/>
    <property type="molecule type" value="Genomic_DNA"/>
</dbReference>
<evidence type="ECO:0000256" key="6">
    <source>
        <dbReference type="SAM" id="Phobius"/>
    </source>
</evidence>
<accession>A0A1N6RKK9</accession>
<dbReference type="Gene3D" id="3.20.20.450">
    <property type="entry name" value="EAL domain"/>
    <property type="match status" value="1"/>
</dbReference>
<dbReference type="RefSeq" id="WP_076543895.1">
    <property type="nucleotide sequence ID" value="NZ_FTNC01000003.1"/>
</dbReference>
<keyword evidence="4 6" id="KW-1133">Transmembrane helix</keyword>
<sequence>MKNFSFKNKIMTLILTIIVIFALVVIIAITNSFNSILQGIIFENERNKTAQKSELTANWFEEKKADLEIYANTQIIQSDSWDKKLTYLQSELNKRENNYFFFFIADQKGNYSTTIEKKAGNISDRRYFQKVLKGKTVVSDPLISKSTGEPIIVLAAPINNQDRLSLLGATIKIKDLSNYINRYTNTKEGLYSFIINAEGNIVAHPEQEKIKNQYFYNYSSFFAYDYSFIADIIGQKKGDLHFEENGEEKHAFYQTIPGTDNWKLVSILPHSYLNQSIEKVNNIIIIITVLTIIIAVVLSIYLAENIAKPIIQLKNTFKKGASGNLNVRSDIKSNDEIGEAAQSFNKMMAVIKDLSFNDALTGLPNINFFKKKLNQYIKEHQNEKIYVCAVGIDDFKTINDSFGHNVGNEILKKMAERLSVQLKEKEVISRVGDEFYFHLSHNSDKENIKKKLANILENINSDYFIEDHIIYISSSLGVTVYPDDSQNPERMIKNASLAMHYVKRNSSNKMAFYSINIDNNISEKKRLENQLQNALAENQFTLYYQSFIDSRKEKIVGFEALIRWQHPEKGLIPPGVFIPLAEENGLIKEIGDWVLEESCREIKKLNNRFNRNYFISVNVSPEQFISQDFIKKVKSTLQKTGLKAENLELEITERTTVENIDYTVKALNQLQELGVKTSIDDFGTGYSSLNYIKEFAINTLKIDKSFIDEFITDNNNRAIVNTIITLAHSLNLEVVAEGVETINQAEKLKAVDCDLLQGYYYSHPEPIKNIITELEKLNQQ</sequence>
<dbReference type="GO" id="GO:0007165">
    <property type="term" value="P:signal transduction"/>
    <property type="evidence" value="ECO:0007669"/>
    <property type="project" value="InterPro"/>
</dbReference>
<feature type="transmembrane region" description="Helical" evidence="6">
    <location>
        <begin position="12"/>
        <end position="33"/>
    </location>
</feature>
<dbReference type="PROSITE" id="PS50887">
    <property type="entry name" value="GGDEF"/>
    <property type="match status" value="1"/>
</dbReference>
<dbReference type="InterPro" id="IPR003660">
    <property type="entry name" value="HAMP_dom"/>
</dbReference>
<reference evidence="11" key="1">
    <citation type="submission" date="2017-01" db="EMBL/GenBank/DDBJ databases">
        <authorList>
            <person name="Varghese N."/>
            <person name="Submissions S."/>
        </authorList>
    </citation>
    <scope>NUCLEOTIDE SEQUENCE [LARGE SCALE GENOMIC DNA]</scope>
    <source>
        <strain evidence="11">ATCC 700103</strain>
    </source>
</reference>
<dbReference type="PANTHER" id="PTHR33121">
    <property type="entry name" value="CYCLIC DI-GMP PHOSPHODIESTERASE PDEF"/>
    <property type="match status" value="1"/>
</dbReference>
<feature type="domain" description="EAL" evidence="7">
    <location>
        <begin position="524"/>
        <end position="778"/>
    </location>
</feature>
<evidence type="ECO:0000259" key="9">
    <source>
        <dbReference type="PROSITE" id="PS50887"/>
    </source>
</evidence>
<dbReference type="PROSITE" id="PS50883">
    <property type="entry name" value="EAL"/>
    <property type="match status" value="1"/>
</dbReference>
<dbReference type="InterPro" id="IPR033479">
    <property type="entry name" value="dCache_1"/>
</dbReference>
<dbReference type="SUPFAM" id="SSF141868">
    <property type="entry name" value="EAL domain-like"/>
    <property type="match status" value="1"/>
</dbReference>
<dbReference type="InterPro" id="IPR035919">
    <property type="entry name" value="EAL_sf"/>
</dbReference>
<dbReference type="NCBIfam" id="TIGR00254">
    <property type="entry name" value="GGDEF"/>
    <property type="match status" value="1"/>
</dbReference>
<dbReference type="OrthoDB" id="9762141at2"/>
<evidence type="ECO:0000313" key="10">
    <source>
        <dbReference type="EMBL" id="SIQ29408.1"/>
    </source>
</evidence>
<proteinExistence type="predicted"/>
<dbReference type="Pfam" id="PF00990">
    <property type="entry name" value="GGDEF"/>
    <property type="match status" value="1"/>
</dbReference>
<protein>
    <submittedName>
        <fullName evidence="10">Diguanylate cyclase (GGDEF) domain-containing protein</fullName>
    </submittedName>
</protein>
<feature type="domain" description="GGDEF" evidence="9">
    <location>
        <begin position="383"/>
        <end position="515"/>
    </location>
</feature>
<organism evidence="10 11">
    <name type="scientific">Halanaerobium kushneri</name>
    <dbReference type="NCBI Taxonomy" id="56779"/>
    <lineage>
        <taxon>Bacteria</taxon>
        <taxon>Bacillati</taxon>
        <taxon>Bacillota</taxon>
        <taxon>Clostridia</taxon>
        <taxon>Halanaerobiales</taxon>
        <taxon>Halanaerobiaceae</taxon>
        <taxon>Halanaerobium</taxon>
    </lineage>
</organism>
<keyword evidence="3 6" id="KW-0812">Transmembrane</keyword>
<keyword evidence="5 6" id="KW-0472">Membrane</keyword>
<dbReference type="InterPro" id="IPR029151">
    <property type="entry name" value="Sensor-like_sf"/>
</dbReference>
<evidence type="ECO:0000256" key="3">
    <source>
        <dbReference type="ARBA" id="ARBA00022692"/>
    </source>
</evidence>
<name>A0A1N6RKK9_9FIRM</name>
<dbReference type="InterPro" id="IPR050706">
    <property type="entry name" value="Cyclic-di-GMP_PDE-like"/>
</dbReference>
<dbReference type="Pfam" id="PF00672">
    <property type="entry name" value="HAMP"/>
    <property type="match status" value="1"/>
</dbReference>
<dbReference type="SUPFAM" id="SSF55073">
    <property type="entry name" value="Nucleotide cyclase"/>
    <property type="match status" value="1"/>
</dbReference>